<evidence type="ECO:0000313" key="2">
    <source>
        <dbReference type="Proteomes" id="UP000050761"/>
    </source>
</evidence>
<reference evidence="1 2" key="1">
    <citation type="submission" date="2018-11" db="EMBL/GenBank/DDBJ databases">
        <authorList>
            <consortium name="Pathogen Informatics"/>
        </authorList>
    </citation>
    <scope>NUCLEOTIDE SEQUENCE [LARGE SCALE GENOMIC DNA]</scope>
</reference>
<protein>
    <submittedName>
        <fullName evidence="3">Senescence domain-containing protein</fullName>
    </submittedName>
</protein>
<sequence>MCAREKSKEKKKTAEDDMRLFSCAVSKALASELGGSKNASKVVVGREIASEMGAVADVQKTGAVEVMCRGEVATSGDNWRRRRTRGSSALAKEAPLTACEEKTIFCWTGSHVAHTPKNLSINITPEAMAAVMLR</sequence>
<keyword evidence="2" id="KW-1185">Reference proteome</keyword>
<evidence type="ECO:0000313" key="3">
    <source>
        <dbReference type="WBParaSite" id="HPBE_0001110701-mRNA-1"/>
    </source>
</evidence>
<reference evidence="3" key="2">
    <citation type="submission" date="2019-09" db="UniProtKB">
        <authorList>
            <consortium name="WormBaseParasite"/>
        </authorList>
    </citation>
    <scope>IDENTIFICATION</scope>
</reference>
<dbReference type="EMBL" id="UZAH01026986">
    <property type="protein sequence ID" value="VDO87464.1"/>
    <property type="molecule type" value="Genomic_DNA"/>
</dbReference>
<accession>A0A183FSX1</accession>
<evidence type="ECO:0000313" key="1">
    <source>
        <dbReference type="EMBL" id="VDO87464.1"/>
    </source>
</evidence>
<dbReference type="Proteomes" id="UP000050761">
    <property type="component" value="Unassembled WGS sequence"/>
</dbReference>
<organism evidence="2 3">
    <name type="scientific">Heligmosomoides polygyrus</name>
    <name type="common">Parasitic roundworm</name>
    <dbReference type="NCBI Taxonomy" id="6339"/>
    <lineage>
        <taxon>Eukaryota</taxon>
        <taxon>Metazoa</taxon>
        <taxon>Ecdysozoa</taxon>
        <taxon>Nematoda</taxon>
        <taxon>Chromadorea</taxon>
        <taxon>Rhabditida</taxon>
        <taxon>Rhabditina</taxon>
        <taxon>Rhabditomorpha</taxon>
        <taxon>Strongyloidea</taxon>
        <taxon>Heligmosomidae</taxon>
        <taxon>Heligmosomoides</taxon>
    </lineage>
</organism>
<accession>A0A3P7ZTR1</accession>
<name>A0A183FSX1_HELPZ</name>
<proteinExistence type="predicted"/>
<dbReference type="AlphaFoldDB" id="A0A183FSX1"/>
<gene>
    <name evidence="1" type="ORF">HPBE_LOCUS11108</name>
</gene>
<dbReference type="WBParaSite" id="HPBE_0001110701-mRNA-1">
    <property type="protein sequence ID" value="HPBE_0001110701-mRNA-1"/>
    <property type="gene ID" value="HPBE_0001110701"/>
</dbReference>